<dbReference type="Proteomes" id="UP001057998">
    <property type="component" value="Chromosome 1"/>
</dbReference>
<dbReference type="RefSeq" id="WP_255390534.1">
    <property type="nucleotide sequence ID" value="NZ_CP101508.1"/>
</dbReference>
<gene>
    <name evidence="4" type="ORF">NNL38_01565</name>
</gene>
<dbReference type="Gene3D" id="3.60.110.10">
    <property type="entry name" value="Carbon-nitrogen hydrolase"/>
    <property type="match status" value="1"/>
</dbReference>
<dbReference type="SUPFAM" id="SSF56317">
    <property type="entry name" value="Carbon-nitrogen hydrolase"/>
    <property type="match status" value="1"/>
</dbReference>
<organism evidence="4 5">
    <name type="scientific">Photobacterium atrarenae</name>
    <dbReference type="NCBI Taxonomy" id="865757"/>
    <lineage>
        <taxon>Bacteria</taxon>
        <taxon>Pseudomonadati</taxon>
        <taxon>Pseudomonadota</taxon>
        <taxon>Gammaproteobacteria</taxon>
        <taxon>Vibrionales</taxon>
        <taxon>Vibrionaceae</taxon>
        <taxon>Photobacterium</taxon>
    </lineage>
</organism>
<keyword evidence="5" id="KW-1185">Reference proteome</keyword>
<dbReference type="InterPro" id="IPR001110">
    <property type="entry name" value="UPF0012_CS"/>
</dbReference>
<dbReference type="PROSITE" id="PS01227">
    <property type="entry name" value="UPF0012"/>
    <property type="match status" value="1"/>
</dbReference>
<reference evidence="4" key="1">
    <citation type="submission" date="2022-07" db="EMBL/GenBank/DDBJ databases">
        <title>Genome sequencing of Photobacterium atrarenae GJH2-4.</title>
        <authorList>
            <person name="Park S.-J."/>
        </authorList>
    </citation>
    <scope>NUCLEOTIDE SEQUENCE</scope>
    <source>
        <strain evidence="4">GJH2-4</strain>
    </source>
</reference>
<dbReference type="PROSITE" id="PS50263">
    <property type="entry name" value="CN_HYDROLASE"/>
    <property type="match status" value="1"/>
</dbReference>
<evidence type="ECO:0000256" key="2">
    <source>
        <dbReference type="ARBA" id="ARBA00022801"/>
    </source>
</evidence>
<name>A0ABY5GKA2_9GAMM</name>
<dbReference type="InterPro" id="IPR045254">
    <property type="entry name" value="Nit1/2_C-N_Hydrolase"/>
</dbReference>
<accession>A0ABY5GKA2</accession>
<evidence type="ECO:0000259" key="3">
    <source>
        <dbReference type="PROSITE" id="PS50263"/>
    </source>
</evidence>
<dbReference type="PANTHER" id="PTHR23088:SF27">
    <property type="entry name" value="DEAMINATED GLUTATHIONE AMIDASE"/>
    <property type="match status" value="1"/>
</dbReference>
<dbReference type="GO" id="GO:0016787">
    <property type="term" value="F:hydrolase activity"/>
    <property type="evidence" value="ECO:0007669"/>
    <property type="project" value="UniProtKB-KW"/>
</dbReference>
<comment type="similarity">
    <text evidence="1">Belongs to the carbon-nitrogen hydrolase superfamily. NIT1/NIT2 family.</text>
</comment>
<dbReference type="EMBL" id="CP101508">
    <property type="protein sequence ID" value="UTV29201.1"/>
    <property type="molecule type" value="Genomic_DNA"/>
</dbReference>
<protein>
    <submittedName>
        <fullName evidence="4">Carbon-nitrogen hydrolase family protein</fullName>
    </submittedName>
</protein>
<keyword evidence="2 4" id="KW-0378">Hydrolase</keyword>
<dbReference type="PANTHER" id="PTHR23088">
    <property type="entry name" value="NITRILASE-RELATED"/>
    <property type="match status" value="1"/>
</dbReference>
<proteinExistence type="inferred from homology"/>
<evidence type="ECO:0000313" key="5">
    <source>
        <dbReference type="Proteomes" id="UP001057998"/>
    </source>
</evidence>
<sequence length="280" mass="30954">MTKVGVVQMNSGADPEMNLKQLKKKLQGLQLQGARLVVTPENCLVFGTRADYQRHAEPLGAGPLQAELAVITRQLGIWLLVGSMPIRQADGSVTTTSLLFDSEGQCQAHYDKLHMFDVEVADAHQSYRESDTFRPGRDIKVVPTPFGNIGLSICYDVRFPQLYSALRAQGADIIVVPAAFTKVTGKAHWDVLLRARAVETQCWIVAAAQWGEHNEGRETWGHSMVIDPWGQVVACQKLGTGVLTADLDLNLSQTIRTNMPLMQHARFGVHPRSTNEEQIE</sequence>
<feature type="domain" description="CN hydrolase" evidence="3">
    <location>
        <begin position="2"/>
        <end position="249"/>
    </location>
</feature>
<evidence type="ECO:0000256" key="1">
    <source>
        <dbReference type="ARBA" id="ARBA00010613"/>
    </source>
</evidence>
<dbReference type="InterPro" id="IPR003010">
    <property type="entry name" value="C-N_Hydrolase"/>
</dbReference>
<dbReference type="CDD" id="cd07572">
    <property type="entry name" value="nit"/>
    <property type="match status" value="1"/>
</dbReference>
<dbReference type="InterPro" id="IPR036526">
    <property type="entry name" value="C-N_Hydrolase_sf"/>
</dbReference>
<dbReference type="Pfam" id="PF00795">
    <property type="entry name" value="CN_hydrolase"/>
    <property type="match status" value="1"/>
</dbReference>
<evidence type="ECO:0000313" key="4">
    <source>
        <dbReference type="EMBL" id="UTV29201.1"/>
    </source>
</evidence>